<evidence type="ECO:0000256" key="1">
    <source>
        <dbReference type="ARBA" id="ARBA00004651"/>
    </source>
</evidence>
<accession>A0A9D1GR45</accession>
<evidence type="ECO:0000256" key="2">
    <source>
        <dbReference type="ARBA" id="ARBA00022448"/>
    </source>
</evidence>
<evidence type="ECO:0000256" key="7">
    <source>
        <dbReference type="RuleBase" id="RU363032"/>
    </source>
</evidence>
<feature type="transmembrane region" description="Helical" evidence="7">
    <location>
        <begin position="228"/>
        <end position="253"/>
    </location>
</feature>
<organism evidence="9 10">
    <name type="scientific">Candidatus Pelethenecus faecipullorum</name>
    <dbReference type="NCBI Taxonomy" id="2840900"/>
    <lineage>
        <taxon>Bacteria</taxon>
        <taxon>Bacillati</taxon>
        <taxon>Mycoplasmatota</taxon>
        <taxon>Mollicutes</taxon>
        <taxon>Candidatus Pelethenecus</taxon>
    </lineage>
</organism>
<dbReference type="Gene3D" id="1.10.3720.10">
    <property type="entry name" value="MetI-like"/>
    <property type="match status" value="1"/>
</dbReference>
<feature type="transmembrane region" description="Helical" evidence="7">
    <location>
        <begin position="75"/>
        <end position="101"/>
    </location>
</feature>
<dbReference type="Proteomes" id="UP000886758">
    <property type="component" value="Unassembled WGS sequence"/>
</dbReference>
<evidence type="ECO:0000313" key="9">
    <source>
        <dbReference type="EMBL" id="HIT50304.1"/>
    </source>
</evidence>
<dbReference type="CDD" id="cd06261">
    <property type="entry name" value="TM_PBP2"/>
    <property type="match status" value="1"/>
</dbReference>
<evidence type="ECO:0000256" key="3">
    <source>
        <dbReference type="ARBA" id="ARBA00022475"/>
    </source>
</evidence>
<feature type="transmembrane region" description="Helical" evidence="7">
    <location>
        <begin position="12"/>
        <end position="33"/>
    </location>
</feature>
<evidence type="ECO:0000256" key="6">
    <source>
        <dbReference type="ARBA" id="ARBA00023136"/>
    </source>
</evidence>
<dbReference type="AlphaFoldDB" id="A0A9D1GR45"/>
<reference evidence="9" key="1">
    <citation type="submission" date="2020-10" db="EMBL/GenBank/DDBJ databases">
        <authorList>
            <person name="Gilroy R."/>
        </authorList>
    </citation>
    <scope>NUCLEOTIDE SEQUENCE</scope>
    <source>
        <strain evidence="9">ChiW17-6978</strain>
    </source>
</reference>
<dbReference type="SUPFAM" id="SSF161098">
    <property type="entry name" value="MetI-like"/>
    <property type="match status" value="1"/>
</dbReference>
<gene>
    <name evidence="9" type="ORF">IAD46_04685</name>
</gene>
<keyword evidence="4 7" id="KW-0812">Transmembrane</keyword>
<name>A0A9D1GR45_9MOLU</name>
<evidence type="ECO:0000256" key="5">
    <source>
        <dbReference type="ARBA" id="ARBA00022989"/>
    </source>
</evidence>
<feature type="domain" description="ABC transmembrane type-1" evidence="8">
    <location>
        <begin position="76"/>
        <end position="314"/>
    </location>
</feature>
<evidence type="ECO:0000259" key="8">
    <source>
        <dbReference type="PROSITE" id="PS50928"/>
    </source>
</evidence>
<dbReference type="SUPFAM" id="SSF160964">
    <property type="entry name" value="MalF N-terminal region-like"/>
    <property type="match status" value="1"/>
</dbReference>
<protein>
    <submittedName>
        <fullName evidence="9">Sugar ABC transporter permease</fullName>
    </submittedName>
</protein>
<dbReference type="PROSITE" id="PS50928">
    <property type="entry name" value="ABC_TM1"/>
    <property type="match status" value="1"/>
</dbReference>
<dbReference type="PANTHER" id="PTHR30193:SF37">
    <property type="entry name" value="INNER MEMBRANE ABC TRANSPORTER PERMEASE PROTEIN YCJO"/>
    <property type="match status" value="1"/>
</dbReference>
<feature type="transmembrane region" description="Helical" evidence="7">
    <location>
        <begin position="182"/>
        <end position="207"/>
    </location>
</feature>
<reference evidence="9" key="2">
    <citation type="journal article" date="2021" name="PeerJ">
        <title>Extensive microbial diversity within the chicken gut microbiome revealed by metagenomics and culture.</title>
        <authorList>
            <person name="Gilroy R."/>
            <person name="Ravi A."/>
            <person name="Getino M."/>
            <person name="Pursley I."/>
            <person name="Horton D.L."/>
            <person name="Alikhan N.F."/>
            <person name="Baker D."/>
            <person name="Gharbi K."/>
            <person name="Hall N."/>
            <person name="Watson M."/>
            <person name="Adriaenssens E.M."/>
            <person name="Foster-Nyarko E."/>
            <person name="Jarju S."/>
            <person name="Secka A."/>
            <person name="Antonio M."/>
            <person name="Oren A."/>
            <person name="Chaudhuri R.R."/>
            <person name="La Ragione R."/>
            <person name="Hildebrand F."/>
            <person name="Pallen M.J."/>
        </authorList>
    </citation>
    <scope>NUCLEOTIDE SEQUENCE</scope>
    <source>
        <strain evidence="9">ChiW17-6978</strain>
    </source>
</reference>
<dbReference type="PANTHER" id="PTHR30193">
    <property type="entry name" value="ABC TRANSPORTER PERMEASE PROTEIN"/>
    <property type="match status" value="1"/>
</dbReference>
<comment type="similarity">
    <text evidence="7">Belongs to the binding-protein-dependent transport system permease family.</text>
</comment>
<dbReference type="InterPro" id="IPR035906">
    <property type="entry name" value="MetI-like_sf"/>
</dbReference>
<evidence type="ECO:0000256" key="4">
    <source>
        <dbReference type="ARBA" id="ARBA00022692"/>
    </source>
</evidence>
<keyword evidence="6 7" id="KW-0472">Membrane</keyword>
<evidence type="ECO:0000313" key="10">
    <source>
        <dbReference type="Proteomes" id="UP000886758"/>
    </source>
</evidence>
<feature type="transmembrane region" description="Helical" evidence="7">
    <location>
        <begin position="113"/>
        <end position="134"/>
    </location>
</feature>
<comment type="subcellular location">
    <subcellularLocation>
        <location evidence="1 7">Cell membrane</location>
        <topology evidence="1 7">Multi-pass membrane protein</topology>
    </subcellularLocation>
</comment>
<sequence length="324" mass="35734">MESKNHLKSWVYLAPALIILGVFTFYPLVNTIFLSFQEGYNALQAQNGVTFNWGFANFQTVLDWSTPQGLLFYKALINTSIIVFITVPVSTLLALLISVALNSIKPLQKILQTIYFLPYITNTLAIAAVFAVIFQSSGKGMVSTAGVLNNILAWLHLPEVDWLNGTNFRELIPGTGIGIDPAGLTVICVYDIWAGLPFKILILLGALQSVNKQCYEAAKIDSTPKRRVLWKITVPLISPMISYLMITGFIGAFKEYTTVVGLFGDGMGNNRNMITIVGFIYQFIDGDKYAGSYGVASAASLVLLVIIMIFTALNFYLGKKRVHF</sequence>
<feature type="transmembrane region" description="Helical" evidence="7">
    <location>
        <begin position="293"/>
        <end position="317"/>
    </location>
</feature>
<dbReference type="InterPro" id="IPR000515">
    <property type="entry name" value="MetI-like"/>
</dbReference>
<keyword evidence="2 7" id="KW-0813">Transport</keyword>
<dbReference type="Pfam" id="PF00528">
    <property type="entry name" value="BPD_transp_1"/>
    <property type="match status" value="1"/>
</dbReference>
<dbReference type="EMBL" id="DVLF01000147">
    <property type="protein sequence ID" value="HIT50304.1"/>
    <property type="molecule type" value="Genomic_DNA"/>
</dbReference>
<dbReference type="InterPro" id="IPR051393">
    <property type="entry name" value="ABC_transporter_permease"/>
</dbReference>
<keyword evidence="5 7" id="KW-1133">Transmembrane helix</keyword>
<comment type="caution">
    <text evidence="9">The sequence shown here is derived from an EMBL/GenBank/DDBJ whole genome shotgun (WGS) entry which is preliminary data.</text>
</comment>
<dbReference type="GO" id="GO:0005886">
    <property type="term" value="C:plasma membrane"/>
    <property type="evidence" value="ECO:0007669"/>
    <property type="project" value="UniProtKB-SubCell"/>
</dbReference>
<dbReference type="GO" id="GO:0055085">
    <property type="term" value="P:transmembrane transport"/>
    <property type="evidence" value="ECO:0007669"/>
    <property type="project" value="InterPro"/>
</dbReference>
<proteinExistence type="inferred from homology"/>
<keyword evidence="3" id="KW-1003">Cell membrane</keyword>